<reference evidence="7 8" key="1">
    <citation type="submission" date="2020-05" db="EMBL/GenBank/DDBJ databases">
        <title>Distinct polysaccharide utilization as determinants for interspecies competition between intestinal Prevotella spp.</title>
        <authorList>
            <person name="Galvez E.J.C."/>
            <person name="Iljazovic A."/>
            <person name="Strowig T."/>
        </authorList>
    </citation>
    <scope>NUCLEOTIDE SEQUENCE [LARGE SCALE GENOMIC DNA]</scope>
    <source>
        <strain evidence="7 8">PMUR</strain>
    </source>
</reference>
<dbReference type="Proteomes" id="UP000714420">
    <property type="component" value="Unassembled WGS sequence"/>
</dbReference>
<evidence type="ECO:0000256" key="5">
    <source>
        <dbReference type="SAM" id="SignalP"/>
    </source>
</evidence>
<feature type="domain" description="Outer membrane protein beta-barrel" evidence="6">
    <location>
        <begin position="454"/>
        <end position="783"/>
    </location>
</feature>
<evidence type="ECO:0000256" key="1">
    <source>
        <dbReference type="ARBA" id="ARBA00004442"/>
    </source>
</evidence>
<accession>A0ABX2AMZ1</accession>
<dbReference type="Gene3D" id="2.40.170.20">
    <property type="entry name" value="TonB-dependent receptor, beta-barrel domain"/>
    <property type="match status" value="1"/>
</dbReference>
<comment type="subcellular location">
    <subcellularLocation>
        <location evidence="1">Cell outer membrane</location>
    </subcellularLocation>
</comment>
<organism evidence="7 8">
    <name type="scientific">Xylanibacter muris</name>
    <dbReference type="NCBI Taxonomy" id="2736290"/>
    <lineage>
        <taxon>Bacteria</taxon>
        <taxon>Pseudomonadati</taxon>
        <taxon>Bacteroidota</taxon>
        <taxon>Bacteroidia</taxon>
        <taxon>Bacteroidales</taxon>
        <taxon>Prevotellaceae</taxon>
        <taxon>Xylanibacter</taxon>
    </lineage>
</organism>
<dbReference type="EMBL" id="JABKKF010000007">
    <property type="protein sequence ID" value="NPD92379.1"/>
    <property type="molecule type" value="Genomic_DNA"/>
</dbReference>
<protein>
    <submittedName>
        <fullName evidence="7">TonB-dependent receptor</fullName>
    </submittedName>
</protein>
<feature type="signal peptide" evidence="5">
    <location>
        <begin position="1"/>
        <end position="20"/>
    </location>
</feature>
<dbReference type="Gene3D" id="2.60.40.1120">
    <property type="entry name" value="Carboxypeptidase-like, regulatory domain"/>
    <property type="match status" value="1"/>
</dbReference>
<evidence type="ECO:0000313" key="7">
    <source>
        <dbReference type="EMBL" id="NPD92379.1"/>
    </source>
</evidence>
<keyword evidence="5" id="KW-0732">Signal</keyword>
<dbReference type="SUPFAM" id="SSF56935">
    <property type="entry name" value="Porins"/>
    <property type="match status" value="2"/>
</dbReference>
<comment type="caution">
    <text evidence="7">The sequence shown here is derived from an EMBL/GenBank/DDBJ whole genome shotgun (WGS) entry which is preliminary data.</text>
</comment>
<proteinExistence type="predicted"/>
<feature type="region of interest" description="Disordered" evidence="4">
    <location>
        <begin position="950"/>
        <end position="976"/>
    </location>
</feature>
<dbReference type="RefSeq" id="WP_172275713.1">
    <property type="nucleotide sequence ID" value="NZ_CASGMU010000006.1"/>
</dbReference>
<sequence length="976" mass="110098">MKRYPVLFMILMLCHLFVNAQQAVVSGNVFEGGSDNPLDKATVQLLKTDSTFVCGALTATNGRFDLKPPSAGAYIVKVSYLGYRTEYKDVSVPKKGVAEAGRIALSADAVMLEGAVITGDVPKMVMVEDTFVYNTAAYRVPEGSTIDALVERLPGAKVDENGKITLNGKEVKKIMLDGRDFMPGNMKEAMENLPASIIDKIKSYDEKSDMAKLTGIDDGEESTVLDFTVKRGMKRGMFTNADIGYGTDDRYFGRVNLSRFVGDFRHTVMANANNATNRNIRTGGRGRNGLSARKTAGLNFNYEKRGKLKADGNINWSHGDTDNHTISSVENFVNTRGAFSNNVNKNLSRNNSWNGNMRLEWKPDTVQTITFRPQFSLSSNDGMSSGASASFNENPYLYTDNPLDEGNIAMMAEDSIVVNSRTNKSLSYGTSAGFGASLQYHRRLGYKGRNFGVTASFNIGDNTNKSLSASNVHLFQKKNAAGEDSVYQTNRYNLTPSDNRSYTLQATYTEPLFKATFLQLSYRFQYSHRKSDRSTFDFGTMDYDRFADVLTRYRDWDGYFALLENPIDYYIDHDLSRYSEYNNYTHNINIQLRIAQKNYNMNVGVMIQPQRSYFIQNYHGIDVDTVRDVTNITPTLNFRYRFNRRTNLRATYRGTTSQPSISQMLDITDNSNPLNITMGNPGLKPSFTSNLRAEFNTSSPRYQRSITSSVDFSTTRNSISNIVSYDETTGGRVTRPENINGNWRTAARFGLNTALDTTGVWTVSTHTWFNYSNYVSYITTDRKSSSQKNITRTSTYSEDLTFGYDKDWFEIELHGSVDYNHSRNMLRSSANLDTWEFAYGANLTLDAKWNMSFTTGIHQTSRRGYSDKTMNTDELIWNMQLSQSFLRRKALTVSFQWFDILRRQSSFRRQISATRRSDTEYNSINSYAMLHVIYKMNMFGGRSANRGLRTGRAVSGGGDRTVRTGGVRGNRGGRGM</sequence>
<keyword evidence="8" id="KW-1185">Reference proteome</keyword>
<evidence type="ECO:0000256" key="4">
    <source>
        <dbReference type="SAM" id="MobiDB-lite"/>
    </source>
</evidence>
<evidence type="ECO:0000256" key="2">
    <source>
        <dbReference type="ARBA" id="ARBA00023136"/>
    </source>
</evidence>
<keyword evidence="2" id="KW-0472">Membrane</keyword>
<gene>
    <name evidence="7" type="ORF">HPS56_08490</name>
</gene>
<evidence type="ECO:0000256" key="3">
    <source>
        <dbReference type="ARBA" id="ARBA00023237"/>
    </source>
</evidence>
<keyword evidence="3" id="KW-0998">Cell outer membrane</keyword>
<feature type="chain" id="PRO_5046876116" evidence="5">
    <location>
        <begin position="21"/>
        <end position="976"/>
    </location>
</feature>
<dbReference type="SUPFAM" id="SSF49478">
    <property type="entry name" value="Cna protein B-type domain"/>
    <property type="match status" value="1"/>
</dbReference>
<dbReference type="Pfam" id="PF13620">
    <property type="entry name" value="CarboxypepD_reg"/>
    <property type="match status" value="1"/>
</dbReference>
<evidence type="ECO:0000313" key="8">
    <source>
        <dbReference type="Proteomes" id="UP000714420"/>
    </source>
</evidence>
<name>A0ABX2AMZ1_9BACT</name>
<keyword evidence="7" id="KW-0675">Receptor</keyword>
<dbReference type="InterPro" id="IPR036942">
    <property type="entry name" value="Beta-barrel_TonB_sf"/>
</dbReference>
<dbReference type="InterPro" id="IPR041700">
    <property type="entry name" value="OMP_b-brl_3"/>
</dbReference>
<evidence type="ECO:0000259" key="6">
    <source>
        <dbReference type="Pfam" id="PF14905"/>
    </source>
</evidence>
<feature type="compositionally biased region" description="Gly residues" evidence="4">
    <location>
        <begin position="966"/>
        <end position="976"/>
    </location>
</feature>
<dbReference type="Pfam" id="PF14905">
    <property type="entry name" value="OMP_b-brl_3"/>
    <property type="match status" value="1"/>
</dbReference>